<keyword evidence="2" id="KW-1185">Reference proteome</keyword>
<dbReference type="InterPro" id="IPR040415">
    <property type="entry name" value="SETD9"/>
</dbReference>
<evidence type="ECO:0000313" key="1">
    <source>
        <dbReference type="EMBL" id="KAB7504876.1"/>
    </source>
</evidence>
<comment type="caution">
    <text evidence="1">The sequence shown here is derived from an EMBL/GenBank/DDBJ whole genome shotgun (WGS) entry which is preliminary data.</text>
</comment>
<evidence type="ECO:0000313" key="2">
    <source>
        <dbReference type="Proteomes" id="UP000326759"/>
    </source>
</evidence>
<proteinExistence type="predicted"/>
<protein>
    <submittedName>
        <fullName evidence="1">SET domain-containing protein 9</fullName>
    </submittedName>
</protein>
<reference evidence="1 2" key="1">
    <citation type="journal article" date="2019" name="PLoS Biol.">
        <title>Sex chromosomes control vertical transmission of feminizing Wolbachia symbionts in an isopod.</title>
        <authorList>
            <person name="Becking T."/>
            <person name="Chebbi M.A."/>
            <person name="Giraud I."/>
            <person name="Moumen B."/>
            <person name="Laverre T."/>
            <person name="Caubet Y."/>
            <person name="Peccoud J."/>
            <person name="Gilbert C."/>
            <person name="Cordaux R."/>
        </authorList>
    </citation>
    <scope>NUCLEOTIDE SEQUENCE [LARGE SCALE GENOMIC DNA]</scope>
    <source>
        <strain evidence="1">ANa2</strain>
        <tissue evidence="1">Whole body excluding digestive tract and cuticle</tissue>
    </source>
</reference>
<dbReference type="AlphaFoldDB" id="A0A5N5TDY6"/>
<name>A0A5N5TDY6_9CRUS</name>
<organism evidence="1 2">
    <name type="scientific">Armadillidium nasatum</name>
    <dbReference type="NCBI Taxonomy" id="96803"/>
    <lineage>
        <taxon>Eukaryota</taxon>
        <taxon>Metazoa</taxon>
        <taxon>Ecdysozoa</taxon>
        <taxon>Arthropoda</taxon>
        <taxon>Crustacea</taxon>
        <taxon>Multicrustacea</taxon>
        <taxon>Malacostraca</taxon>
        <taxon>Eumalacostraca</taxon>
        <taxon>Peracarida</taxon>
        <taxon>Isopoda</taxon>
        <taxon>Oniscidea</taxon>
        <taxon>Crinocheta</taxon>
        <taxon>Armadillidiidae</taxon>
        <taxon>Armadillidium</taxon>
    </lineage>
</organism>
<accession>A0A5N5TDY6</accession>
<dbReference type="PANTHER" id="PTHR33524:SF2">
    <property type="entry name" value="SET DOMAIN-CONTAINING PROTEIN 9"/>
    <property type="match status" value="1"/>
</dbReference>
<gene>
    <name evidence="1" type="primary">SETD9</name>
    <name evidence="1" type="ORF">Anas_01844</name>
</gene>
<dbReference type="PANTHER" id="PTHR33524">
    <property type="entry name" value="C5ORF35"/>
    <property type="match status" value="1"/>
</dbReference>
<dbReference type="Proteomes" id="UP000326759">
    <property type="component" value="Unassembled WGS sequence"/>
</dbReference>
<dbReference type="CDD" id="cd10537">
    <property type="entry name" value="SET_SETD9"/>
    <property type="match status" value="1"/>
</dbReference>
<dbReference type="EMBL" id="SEYY01002164">
    <property type="protein sequence ID" value="KAB7504876.1"/>
    <property type="molecule type" value="Genomic_DNA"/>
</dbReference>
<sequence length="359" mass="41552">MYVFNFQHKKLTSSLSFDTRLSRKSGYIFEFCELVEFTLFSEDTSKFLNLEAPFGRLYLVCEFPITFLSSWEFQLNTIIYSYIKNHFNSNLLFIVDKIFNMLVNMGSQWDIKIRRVTQTAGDKIIADEFVILQIQILLEQLLQHIPHIRNATFNFRKELHQRALQQMENVLGYYVEKGPSKVGGTGVYIKSSKSLSSFDGDVCVQRGQVVGLYPGLLYLPFQPILLQSICNKFIFRCVDGIHIDGNNKRISRLLYRDQVDFSPVADESWLTEFPLNPLNVGQFVNNQSKEIESNVAYQEITVHADAFPLQLRRFVPNLWYSPPQGTSVQEVPLKIVSLVATRDIKVNEELFSDYFTLVE</sequence>
<dbReference type="OrthoDB" id="442460at2759"/>